<organism evidence="5 6">
    <name type="scientific">Luteolibacter ambystomatis</name>
    <dbReference type="NCBI Taxonomy" id="2824561"/>
    <lineage>
        <taxon>Bacteria</taxon>
        <taxon>Pseudomonadati</taxon>
        <taxon>Verrucomicrobiota</taxon>
        <taxon>Verrucomicrobiia</taxon>
        <taxon>Verrucomicrobiales</taxon>
        <taxon>Verrucomicrobiaceae</taxon>
        <taxon>Luteolibacter</taxon>
    </lineage>
</organism>
<dbReference type="PROSITE" id="PS51820">
    <property type="entry name" value="PA14"/>
    <property type="match status" value="1"/>
</dbReference>
<dbReference type="SUPFAM" id="SSF56988">
    <property type="entry name" value="Anthrax protective antigen"/>
    <property type="match status" value="1"/>
</dbReference>
<feature type="chain" id="PRO_5037676783" evidence="2">
    <location>
        <begin position="33"/>
        <end position="2304"/>
    </location>
</feature>
<dbReference type="InterPro" id="IPR011050">
    <property type="entry name" value="Pectin_lyase_fold/virulence"/>
</dbReference>
<dbReference type="PROSITE" id="PS50835">
    <property type="entry name" value="IG_LIKE"/>
    <property type="match status" value="1"/>
</dbReference>
<dbReference type="RefSeq" id="WP_211631811.1">
    <property type="nucleotide sequence ID" value="NZ_CP073100.1"/>
</dbReference>
<proteinExistence type="predicted"/>
<keyword evidence="6" id="KW-1185">Reference proteome</keyword>
<dbReference type="Proteomes" id="UP000676169">
    <property type="component" value="Chromosome"/>
</dbReference>
<dbReference type="InterPro" id="IPR007110">
    <property type="entry name" value="Ig-like_dom"/>
</dbReference>
<dbReference type="InterPro" id="IPR037524">
    <property type="entry name" value="PA14/GLEYA"/>
</dbReference>
<dbReference type="KEGG" id="lamb:KBB96_01980"/>
<dbReference type="SUPFAM" id="SSF48726">
    <property type="entry name" value="Immunoglobulin"/>
    <property type="match status" value="1"/>
</dbReference>
<name>A0A975PFL6_9BACT</name>
<dbReference type="Pfam" id="PF07691">
    <property type="entry name" value="PA14"/>
    <property type="match status" value="1"/>
</dbReference>
<sequence>METQIPCFTGGAARLSRYLPLILLGSAPAAFAQYHAFTGVQSNSDCIMQDYRSPNVPGGIYDAIHQENVSSSDGGSGYFYGGYTHQNQGGTKTLVQYVCWPASGGTPSYAQQIPVFAGANMVGNIQIGEGSSCSIKGYWPQFSSSQWYRSVVRYWQPADGTAHVGFQGMWMKEPVSGNWYHLGTFQYPFAVTGVNGMSGWQENFTGYTGDYVVDHANGYYHKSGVWNRANQVRFTSNGYSSIFDPGTNTVARSQVGPTYTASYNNPITLTLSGQPAAPTFDPIVVSSSSATTYGTQLLVKWDMPPTSSPQLSYKIEVFNNASYTGTASLTFTENEPERRQKMLDVSGIATPYVRLTISDIFYNSGTPILITPTAAALASATSPSGTVAGLNYQYYQATSGTWTALPDFTTLTAARQGAVAIPDATPRLRRNDYGFNYSGYFNAASDGLYAFTLRSGDGSTLVIDGTTVIDFDGLHDSTQFKSGAIALAAGKHTLQLKYFRGAVNPVHTTAYNDGVGLSYEGPGITLADVPASAFSRTPGASEPVITMSAPANGATVVNSSPGLSAAVTANGATINSVQFYMTGDKPYYPRVDNSAGYFIGQDTTAPYEFNSQVWTAGTNQVRARLVYNGNRTIDSEPITITTTNTALGSWTWDPLEVHNYSTGASVQGDKVSLIGDGMNMMTRQATGDCTIIGHLASLPANTAGPDGVAPDSDWRAGFILRSTRNATVGEPLGNGSSTRFAAMFSNVGGGTYFEDHTMTNGNGDANRWSSNLGGANRWYKIQRVGDVFTSSVSSDGANWSVVNTITLSGFGSTVYAGPFIHAVQSENPNVHTASFDSISIMGPNVSGPASVSVSPSTNAVVNGLPATFTSSVIGAVPASYQWQFNGVDIPGATSSTYAISSVSAANAGSYTVVANGVTSAAATLTISYPAGSGVWTNTAGGSWVTTTNWSGSTIASGTDAAADFSTLSLTADRTVSLNGARTVGVLVFDDLNATKHTWTLATGSAGPITLATSSGTPDIAVKTPTIISAVIAGNQGLDKTGSGYLTLSGTSTFTGTAQVNAGTLEVQKKSGDVPYTIAQGATLKIGYSTGGGYANTNLTLRGNGTAATTGLYLAGGTTYNSSGQIVLQSAPTTIRQYGSGAAKIGMYDINGTGLWCTGDASGSIIDANIQMVSSGYGMSVQTDAGAATATGDLVINGPLSAGSLGFYKRGTGSVRLNGTATASNLGVKAEGGTVICGITNCLGSAATVPISSGATVALNGFSQTVASISTVSGATLTFGGTGTLTTASSSLAGSLQMTLNKGASPANSKLTLTTGTLTYGGTLSVNSIGATAFAVGDSFQLFSASTYGGSFTSISLPQLPLGLIWDTSTIATDGTIKVADPGTCFWNGGGADTSWSTAGNWNGVLPVNGQLLTFQGSTKLTSTNNLLTAIGQVTFASSGFSLSGNAVTLQGGLINQTGTNTWAIPTTLLADQTFLSNAGTLTVSGTVNTSGKDLTLDGAGAITLSGVISGAGDLIKNGTGTSTLTAQNTFTGTVTVNAGTLRANGGNNTLGSLGSASSITINNGGTISVGTSDNGFTGSSNSAAKTVQINTGGLLTNTGSTTNHLNAIVMNGGTLSATTANTTYGNWNFDRGISTLGNGTTSTITGGNAALTQTGGTVFNVGTGDTLDVPVLLAHVTGSGDTGVVKSGAGTLSLTNANTYTGGTIVNGGILAASSVTDAGGAIGKYTSGTPGALTISNGAVFKLTGTTAQTTARNLWINTGTSGIIDVTSPGSLSFTGTGGAITDPLTKTGTGSLQINDAITGTASVTVSGGTLRLGTSNSSYSGGTTIANGILELNGSNDASGKITGVIGISATGTLKLSSANALGYNGTQVTALNVNGGLIDNVAAGDNGWGQAFNLTGGTMRSNGGTSSGTATQLFSIGNGTTINSFASATTSVVAGRLTMRQSSTTFSVEDGTAAVDLDVSAAMTENATNSGIVKTGAGVLRLGGTNSYAGTTTVANGTLNLTGSIAAGAVTVQSGGTLTGTGNLGGATTVQGGGSIAPGTNAIGTLTVNNALTLAGTTRMEIAKTGTTLTADKLTGLTTVTYGGTLQVASLGPDALAAGDTFQLFSATSRAGSFATLSLPALASGLAWDTSALASTGSITVVSSATVAYNAWASNLTPGVNDAKDQDPDRDGLNNLGEFAFASNALSGTNTGKIVTKASVIGGEKCVVLTLPVRNGAQFSGTGAQISAPVDGVIYQIEGSTDFAIWNLGIAELTGTAADPYKANMPTLDNGWSYRCFRTLGNLQKSFLRAKASESPAAQ</sequence>
<evidence type="ECO:0000256" key="1">
    <source>
        <dbReference type="ARBA" id="ARBA00022729"/>
    </source>
</evidence>
<dbReference type="Pfam" id="PF11958">
    <property type="entry name" value="DUF3472"/>
    <property type="match status" value="1"/>
</dbReference>
<gene>
    <name evidence="5" type="ORF">KBB96_01980</name>
</gene>
<feature type="signal peptide" evidence="2">
    <location>
        <begin position="1"/>
        <end position="32"/>
    </location>
</feature>
<dbReference type="NCBIfam" id="TIGR02601">
    <property type="entry name" value="autotrns_rpt"/>
    <property type="match status" value="5"/>
</dbReference>
<reference evidence="5" key="1">
    <citation type="submission" date="2021-04" db="EMBL/GenBank/DDBJ databases">
        <title>Luteolibacter sp. 32A isolated from the skin of an Anderson's salamander (Ambystoma andersonii).</title>
        <authorList>
            <person name="Spergser J."/>
            <person name="Busse H.-J."/>
        </authorList>
    </citation>
    <scope>NUCLEOTIDE SEQUENCE</scope>
    <source>
        <strain evidence="5">32A</strain>
    </source>
</reference>
<evidence type="ECO:0000313" key="5">
    <source>
        <dbReference type="EMBL" id="QUE51672.1"/>
    </source>
</evidence>
<dbReference type="InterPro" id="IPR013425">
    <property type="entry name" value="Autotrns_rpt"/>
</dbReference>
<dbReference type="InterPro" id="IPR013783">
    <property type="entry name" value="Ig-like_fold"/>
</dbReference>
<feature type="domain" description="Ig-like" evidence="3">
    <location>
        <begin position="848"/>
        <end position="927"/>
    </location>
</feature>
<dbReference type="SMART" id="SM00758">
    <property type="entry name" value="PA14"/>
    <property type="match status" value="1"/>
</dbReference>
<dbReference type="EMBL" id="CP073100">
    <property type="protein sequence ID" value="QUE51672.1"/>
    <property type="molecule type" value="Genomic_DNA"/>
</dbReference>
<dbReference type="Gene3D" id="2.60.120.200">
    <property type="match status" value="1"/>
</dbReference>
<evidence type="ECO:0000259" key="3">
    <source>
        <dbReference type="PROSITE" id="PS50835"/>
    </source>
</evidence>
<evidence type="ECO:0000313" key="6">
    <source>
        <dbReference type="Proteomes" id="UP000676169"/>
    </source>
</evidence>
<dbReference type="Gene3D" id="2.60.40.10">
    <property type="entry name" value="Immunoglobulins"/>
    <property type="match status" value="2"/>
</dbReference>
<dbReference type="Gene3D" id="3.90.182.10">
    <property type="entry name" value="Toxin - Anthrax Protective Antigen,domain 1"/>
    <property type="match status" value="1"/>
</dbReference>
<keyword evidence="1 2" id="KW-0732">Signal</keyword>
<accession>A0A975PFL6</accession>
<feature type="domain" description="PA14" evidence="4">
    <location>
        <begin position="385"/>
        <end position="533"/>
    </location>
</feature>
<evidence type="ECO:0000259" key="4">
    <source>
        <dbReference type="PROSITE" id="PS51820"/>
    </source>
</evidence>
<dbReference type="InterPro" id="IPR036179">
    <property type="entry name" value="Ig-like_dom_sf"/>
</dbReference>
<protein>
    <submittedName>
        <fullName evidence="5">Autotransporter-associated beta strand repeat-containing protein</fullName>
    </submittedName>
</protein>
<evidence type="ECO:0000256" key="2">
    <source>
        <dbReference type="SAM" id="SignalP"/>
    </source>
</evidence>
<dbReference type="Pfam" id="PF12951">
    <property type="entry name" value="PATR"/>
    <property type="match status" value="5"/>
</dbReference>
<dbReference type="InterPro" id="IPR021862">
    <property type="entry name" value="DUF3472"/>
</dbReference>
<dbReference type="SUPFAM" id="SSF51126">
    <property type="entry name" value="Pectin lyase-like"/>
    <property type="match status" value="3"/>
</dbReference>
<dbReference type="InterPro" id="IPR011658">
    <property type="entry name" value="PA14_dom"/>
</dbReference>